<dbReference type="EMBL" id="JABTTQ020000008">
    <property type="protein sequence ID" value="KAK6150403.1"/>
    <property type="molecule type" value="Genomic_DNA"/>
</dbReference>
<evidence type="ECO:0000313" key="3">
    <source>
        <dbReference type="Proteomes" id="UP001318860"/>
    </source>
</evidence>
<feature type="compositionally biased region" description="Polar residues" evidence="1">
    <location>
        <begin position="71"/>
        <end position="82"/>
    </location>
</feature>
<protein>
    <submittedName>
        <fullName evidence="2">Uncharacterized protein</fullName>
    </submittedName>
</protein>
<feature type="region of interest" description="Disordered" evidence="1">
    <location>
        <begin position="70"/>
        <end position="89"/>
    </location>
</feature>
<name>A0ABR0WSA7_REHGL</name>
<dbReference type="Proteomes" id="UP001318860">
    <property type="component" value="Unassembled WGS sequence"/>
</dbReference>
<organism evidence="2 3">
    <name type="scientific">Rehmannia glutinosa</name>
    <name type="common">Chinese foxglove</name>
    <dbReference type="NCBI Taxonomy" id="99300"/>
    <lineage>
        <taxon>Eukaryota</taxon>
        <taxon>Viridiplantae</taxon>
        <taxon>Streptophyta</taxon>
        <taxon>Embryophyta</taxon>
        <taxon>Tracheophyta</taxon>
        <taxon>Spermatophyta</taxon>
        <taxon>Magnoliopsida</taxon>
        <taxon>eudicotyledons</taxon>
        <taxon>Gunneridae</taxon>
        <taxon>Pentapetalae</taxon>
        <taxon>asterids</taxon>
        <taxon>lamiids</taxon>
        <taxon>Lamiales</taxon>
        <taxon>Orobanchaceae</taxon>
        <taxon>Rehmannieae</taxon>
        <taxon>Rehmannia</taxon>
    </lineage>
</organism>
<gene>
    <name evidence="2" type="ORF">DH2020_015335</name>
</gene>
<sequence length="155" mass="17351">MANNTNRKDILETQMLELSQSQSIFQSVVQKQFEDFNVRMEGFTQSIEDIIAKKLGEAIKEITTMAGKENVNPNVATPSATHTRGERKQASFISGLKEEIRQMLELLQPKTLIDAMQLARKQEVRVGDAGKTHKSSKFSSYTNPGMWRDGSSDGV</sequence>
<evidence type="ECO:0000256" key="1">
    <source>
        <dbReference type="SAM" id="MobiDB-lite"/>
    </source>
</evidence>
<keyword evidence="3" id="KW-1185">Reference proteome</keyword>
<feature type="region of interest" description="Disordered" evidence="1">
    <location>
        <begin position="123"/>
        <end position="155"/>
    </location>
</feature>
<evidence type="ECO:0000313" key="2">
    <source>
        <dbReference type="EMBL" id="KAK6150403.1"/>
    </source>
</evidence>
<accession>A0ABR0WSA7</accession>
<comment type="caution">
    <text evidence="2">The sequence shown here is derived from an EMBL/GenBank/DDBJ whole genome shotgun (WGS) entry which is preliminary data.</text>
</comment>
<proteinExistence type="predicted"/>
<reference evidence="2 3" key="1">
    <citation type="journal article" date="2021" name="Comput. Struct. Biotechnol. J.">
        <title>De novo genome assembly of the potent medicinal plant Rehmannia glutinosa using nanopore technology.</title>
        <authorList>
            <person name="Ma L."/>
            <person name="Dong C."/>
            <person name="Song C."/>
            <person name="Wang X."/>
            <person name="Zheng X."/>
            <person name="Niu Y."/>
            <person name="Chen S."/>
            <person name="Feng W."/>
        </authorList>
    </citation>
    <scope>NUCLEOTIDE SEQUENCE [LARGE SCALE GENOMIC DNA]</scope>
    <source>
        <strain evidence="2">DH-2019</strain>
    </source>
</reference>